<feature type="compositionally biased region" description="Low complexity" evidence="3">
    <location>
        <begin position="618"/>
        <end position="633"/>
    </location>
</feature>
<protein>
    <recommendedName>
        <fullName evidence="4">Chromo domain-containing protein</fullName>
    </recommendedName>
</protein>
<evidence type="ECO:0000256" key="2">
    <source>
        <dbReference type="ARBA" id="ARBA00023242"/>
    </source>
</evidence>
<dbReference type="EMBL" id="JALJOV010000435">
    <property type="protein sequence ID" value="KAK9863744.1"/>
    <property type="molecule type" value="Genomic_DNA"/>
</dbReference>
<dbReference type="PROSITE" id="PS50013">
    <property type="entry name" value="CHROMO_2"/>
    <property type="match status" value="1"/>
</dbReference>
<dbReference type="Proteomes" id="UP001485043">
    <property type="component" value="Unassembled WGS sequence"/>
</dbReference>
<dbReference type="InterPro" id="IPR000953">
    <property type="entry name" value="Chromo/chromo_shadow_dom"/>
</dbReference>
<dbReference type="PANTHER" id="PTHR22812">
    <property type="entry name" value="CHROMOBOX PROTEIN"/>
    <property type="match status" value="1"/>
</dbReference>
<dbReference type="Pfam" id="PF00385">
    <property type="entry name" value="Chromo"/>
    <property type="match status" value="1"/>
</dbReference>
<feature type="region of interest" description="Disordered" evidence="3">
    <location>
        <begin position="32"/>
        <end position="56"/>
    </location>
</feature>
<comment type="subcellular location">
    <subcellularLocation>
        <location evidence="1">Nucleus</location>
    </subcellularLocation>
</comment>
<dbReference type="SUPFAM" id="SSF54160">
    <property type="entry name" value="Chromo domain-like"/>
    <property type="match status" value="1"/>
</dbReference>
<evidence type="ECO:0000256" key="1">
    <source>
        <dbReference type="ARBA" id="ARBA00004123"/>
    </source>
</evidence>
<dbReference type="GO" id="GO:0005634">
    <property type="term" value="C:nucleus"/>
    <property type="evidence" value="ECO:0007669"/>
    <property type="project" value="UniProtKB-SubCell"/>
</dbReference>
<keyword evidence="6" id="KW-1185">Reference proteome</keyword>
<dbReference type="SMART" id="SM00298">
    <property type="entry name" value="CHROMO"/>
    <property type="match status" value="1"/>
</dbReference>
<dbReference type="AlphaFoldDB" id="A0AAW1T5B9"/>
<evidence type="ECO:0000259" key="4">
    <source>
        <dbReference type="PROSITE" id="PS50013"/>
    </source>
</evidence>
<organism evidence="5 6">
    <name type="scientific">Apatococcus fuscideae</name>
    <dbReference type="NCBI Taxonomy" id="2026836"/>
    <lineage>
        <taxon>Eukaryota</taxon>
        <taxon>Viridiplantae</taxon>
        <taxon>Chlorophyta</taxon>
        <taxon>core chlorophytes</taxon>
        <taxon>Trebouxiophyceae</taxon>
        <taxon>Chlorellales</taxon>
        <taxon>Chlorellaceae</taxon>
        <taxon>Apatococcus</taxon>
    </lineage>
</organism>
<proteinExistence type="predicted"/>
<feature type="region of interest" description="Disordered" evidence="3">
    <location>
        <begin position="334"/>
        <end position="421"/>
    </location>
</feature>
<feature type="region of interest" description="Disordered" evidence="3">
    <location>
        <begin position="294"/>
        <end position="319"/>
    </location>
</feature>
<feature type="compositionally biased region" description="Low complexity" evidence="3">
    <location>
        <begin position="408"/>
        <end position="421"/>
    </location>
</feature>
<feature type="compositionally biased region" description="Basic and acidic residues" evidence="3">
    <location>
        <begin position="342"/>
        <end position="357"/>
    </location>
</feature>
<sequence>MALQQAESELSPQLSDLPSLQFSDATLAGLDTGLPEVLSPANNPVASDNIIPPDSRRMFGRFTTLISGKGNSATGIVPDLLSRGSNVRGPHGGPSTSTAGMPQEHVNSKADLSARPRAPSEMPPVSQPAADLTSLAAPRSSRKTSATAAPATSLGPAGEQTYDFFGKVPAAKLRQQEPLPAECKDLYVGRLVLRENGGSLAPTQGFVKGFAPSAHDSDESTDYMVVFEGGSPGGDRLAAGDVVPMAQNVFCCIADVPHTYQAPMYQESFAHQRRRSPSHCHMQIARLIEEQEGRLCKPRSPAPQPLATSPAKQRRAKTPVPCCILKGKEELGSPGFHVPYHKSPDKKSTEKSRELRAAKRGAVAANGGPAASPAEPVPSGSPRAKRQLARQDPNPAASGASPLGTPIPADGAPTSAAAGPAAAKSPAAIRWGTCSAEFVSQEGTPSRSRPFQGRATPLGSNAGRTETRAESEAIVAAAWDASEAHMGGKPHAGTAAAGPSLVPGAHEDGGDTTADEDMEHAPGLGDPIPTSPAAVPANEDAAHAPEPGGAATTAGMLPADPVNAPILNRADGDSSDGNADGDMGGPSPLGGARRKKSLPPRRANVDAAQLGSRRQARKAASAGASRSVGMGASPVTRSGKVRKEPPSASDAGLRTLTEAAEKVAREEEEEAVGATDGGPESLAEGRLEGPPEGGATNPLDEADGALNPGGAGLGEPNESGGASGAVGVGAAAASVGGPSGSGAGRSKRAGDRSRKGKSIKAAIAVEPVMAEMRCYVDGRKYLESLCLDPGDEAYEDHAHKHYDSDEEFHVQRILDERIGDDGESLRPPSTTQTLSRPGRGSSRARSVPVSRPPAESARHTSAQPIAAALEGPPAGRRRRHQRLSAPKASAPTAEGLDEGAGLEPDVDIDGEVDADGHADDKGPGSNKPDNNEEEYEVEKIVQGRTEADGSRFFVVKWKGHPLERHVWEPEANLQDCAALDVWERRRACKN</sequence>
<feature type="compositionally biased region" description="Acidic residues" evidence="3">
    <location>
        <begin position="904"/>
        <end position="913"/>
    </location>
</feature>
<feature type="region of interest" description="Disordered" evidence="3">
    <location>
        <begin position="439"/>
        <end position="467"/>
    </location>
</feature>
<gene>
    <name evidence="5" type="ORF">WJX84_011415</name>
</gene>
<feature type="region of interest" description="Disordered" evidence="3">
    <location>
        <begin position="816"/>
        <end position="937"/>
    </location>
</feature>
<feature type="region of interest" description="Disordered" evidence="3">
    <location>
        <begin position="76"/>
        <end position="158"/>
    </location>
</feature>
<keyword evidence="2" id="KW-0539">Nucleus</keyword>
<evidence type="ECO:0000313" key="5">
    <source>
        <dbReference type="EMBL" id="KAK9863744.1"/>
    </source>
</evidence>
<feature type="compositionally biased region" description="Low complexity" evidence="3">
    <location>
        <begin position="544"/>
        <end position="555"/>
    </location>
</feature>
<name>A0AAW1T5B9_9CHLO</name>
<feature type="compositionally biased region" description="Low complexity" evidence="3">
    <location>
        <begin position="835"/>
        <end position="854"/>
    </location>
</feature>
<dbReference type="InterPro" id="IPR051219">
    <property type="entry name" value="Heterochromatin_chromo-domain"/>
</dbReference>
<dbReference type="InterPro" id="IPR023780">
    <property type="entry name" value="Chromo_domain"/>
</dbReference>
<comment type="caution">
    <text evidence="5">The sequence shown here is derived from an EMBL/GenBank/DDBJ whole genome shotgun (WGS) entry which is preliminary data.</text>
</comment>
<dbReference type="InterPro" id="IPR016197">
    <property type="entry name" value="Chromo-like_dom_sf"/>
</dbReference>
<accession>A0AAW1T5B9</accession>
<dbReference type="Gene3D" id="2.40.50.40">
    <property type="match status" value="1"/>
</dbReference>
<reference evidence="5 6" key="1">
    <citation type="journal article" date="2024" name="Nat. Commun.">
        <title>Phylogenomics reveals the evolutionary origins of lichenization in chlorophyte algae.</title>
        <authorList>
            <person name="Puginier C."/>
            <person name="Libourel C."/>
            <person name="Otte J."/>
            <person name="Skaloud P."/>
            <person name="Haon M."/>
            <person name="Grisel S."/>
            <person name="Petersen M."/>
            <person name="Berrin J.G."/>
            <person name="Delaux P.M."/>
            <person name="Dal Grande F."/>
            <person name="Keller J."/>
        </authorList>
    </citation>
    <scope>NUCLEOTIDE SEQUENCE [LARGE SCALE GENOMIC DNA]</scope>
    <source>
        <strain evidence="5 6">SAG 2523</strain>
    </source>
</reference>
<feature type="domain" description="Chromo" evidence="4">
    <location>
        <begin position="935"/>
        <end position="990"/>
    </location>
</feature>
<evidence type="ECO:0000256" key="3">
    <source>
        <dbReference type="SAM" id="MobiDB-lite"/>
    </source>
</evidence>
<evidence type="ECO:0000313" key="6">
    <source>
        <dbReference type="Proteomes" id="UP001485043"/>
    </source>
</evidence>
<feature type="region of interest" description="Disordered" evidence="3">
    <location>
        <begin position="485"/>
        <end position="760"/>
    </location>
</feature>